<evidence type="ECO:0000256" key="1">
    <source>
        <dbReference type="ARBA" id="ARBA00006739"/>
    </source>
</evidence>
<reference evidence="6" key="1">
    <citation type="journal article" date="2020" name="mSystems">
        <title>Genome- and Community-Level Interaction Insights into Carbon Utilization and Element Cycling Functions of Hydrothermarchaeota in Hydrothermal Sediment.</title>
        <authorList>
            <person name="Zhou Z."/>
            <person name="Liu Y."/>
            <person name="Xu W."/>
            <person name="Pan J."/>
            <person name="Luo Z.H."/>
            <person name="Li M."/>
        </authorList>
    </citation>
    <scope>NUCLEOTIDE SEQUENCE [LARGE SCALE GENOMIC DNA]</scope>
    <source>
        <strain evidence="6">SpSt-500</strain>
    </source>
</reference>
<feature type="transmembrane region" description="Helical" evidence="4">
    <location>
        <begin position="238"/>
        <end position="259"/>
    </location>
</feature>
<proteinExistence type="inferred from homology"/>
<feature type="domain" description="Glycosyltransferase 2-like" evidence="5">
    <location>
        <begin position="7"/>
        <end position="147"/>
    </location>
</feature>
<dbReference type="SUPFAM" id="SSF53448">
    <property type="entry name" value="Nucleotide-diphospho-sugar transferases"/>
    <property type="match status" value="1"/>
</dbReference>
<evidence type="ECO:0000313" key="6">
    <source>
        <dbReference type="EMBL" id="HGT49309.1"/>
    </source>
</evidence>
<dbReference type="AlphaFoldDB" id="A0A832LJY4"/>
<name>A0A832LJY4_9BACT</name>
<dbReference type="EMBL" id="DSVI01000027">
    <property type="protein sequence ID" value="HGT49309.1"/>
    <property type="molecule type" value="Genomic_DNA"/>
</dbReference>
<feature type="transmembrane region" description="Helical" evidence="4">
    <location>
        <begin position="265"/>
        <end position="285"/>
    </location>
</feature>
<protein>
    <submittedName>
        <fullName evidence="6">Glycosyltransferase</fullName>
    </submittedName>
</protein>
<dbReference type="Gene3D" id="3.90.550.10">
    <property type="entry name" value="Spore Coat Polysaccharide Biosynthesis Protein SpsA, Chain A"/>
    <property type="match status" value="1"/>
</dbReference>
<evidence type="ECO:0000256" key="2">
    <source>
        <dbReference type="ARBA" id="ARBA00022676"/>
    </source>
</evidence>
<keyword evidence="2" id="KW-0328">Glycosyltransferase</keyword>
<keyword evidence="4" id="KW-0812">Transmembrane</keyword>
<sequence length="290" mass="33593">MKYISVVNTINRPQYLVERCLNSLLTQKIPPIKVILIDQNEKELQLTDSILENPLFQRIKVNFKSVSAARNSVPIPANSEWIFFCDDDGYADKNYSEILNDLITQNVEIEIFAGSIIREDNLEFYTLRHKNGGSLKKFRNTKNLMGSNFVVKTSTFNRLQRFDENFGAGSYWGSSEETDFCWKAYFNKVPMEYFPQLKVFHVPPFNESIKFGFKKAFQYGVGKGALVHKWLIKKGKMIVIYELIEMLITPFILSFIGILKLKPEIIVIQIATLVGRIYGFTKAFFIKVKY</sequence>
<keyword evidence="4" id="KW-1133">Transmembrane helix</keyword>
<evidence type="ECO:0000259" key="5">
    <source>
        <dbReference type="Pfam" id="PF00535"/>
    </source>
</evidence>
<keyword evidence="3 6" id="KW-0808">Transferase</keyword>
<evidence type="ECO:0000256" key="4">
    <source>
        <dbReference type="SAM" id="Phobius"/>
    </source>
</evidence>
<dbReference type="InterPro" id="IPR001173">
    <property type="entry name" value="Glyco_trans_2-like"/>
</dbReference>
<comment type="caution">
    <text evidence="6">The sequence shown here is derived from an EMBL/GenBank/DDBJ whole genome shotgun (WGS) entry which is preliminary data.</text>
</comment>
<dbReference type="InterPro" id="IPR029044">
    <property type="entry name" value="Nucleotide-diphossugar_trans"/>
</dbReference>
<organism evidence="6">
    <name type="scientific">Ignavibacterium album</name>
    <dbReference type="NCBI Taxonomy" id="591197"/>
    <lineage>
        <taxon>Bacteria</taxon>
        <taxon>Pseudomonadati</taxon>
        <taxon>Ignavibacteriota</taxon>
        <taxon>Ignavibacteria</taxon>
        <taxon>Ignavibacteriales</taxon>
        <taxon>Ignavibacteriaceae</taxon>
        <taxon>Ignavibacterium</taxon>
    </lineage>
</organism>
<dbReference type="GO" id="GO:0016757">
    <property type="term" value="F:glycosyltransferase activity"/>
    <property type="evidence" value="ECO:0007669"/>
    <property type="project" value="UniProtKB-KW"/>
</dbReference>
<evidence type="ECO:0000256" key="3">
    <source>
        <dbReference type="ARBA" id="ARBA00022679"/>
    </source>
</evidence>
<gene>
    <name evidence="6" type="ORF">ENS56_14820</name>
</gene>
<comment type="similarity">
    <text evidence="1">Belongs to the glycosyltransferase 2 family.</text>
</comment>
<dbReference type="PANTHER" id="PTHR43179:SF12">
    <property type="entry name" value="GALACTOFURANOSYLTRANSFERASE GLFT2"/>
    <property type="match status" value="1"/>
</dbReference>
<dbReference type="Pfam" id="PF00535">
    <property type="entry name" value="Glycos_transf_2"/>
    <property type="match status" value="1"/>
</dbReference>
<keyword evidence="4" id="KW-0472">Membrane</keyword>
<accession>A0A832LJY4</accession>
<dbReference type="PANTHER" id="PTHR43179">
    <property type="entry name" value="RHAMNOSYLTRANSFERASE WBBL"/>
    <property type="match status" value="1"/>
</dbReference>